<dbReference type="AlphaFoldDB" id="A0A5N7MP08"/>
<comment type="caution">
    <text evidence="3">The sequence shown here is derived from an EMBL/GenBank/DDBJ whole genome shotgun (WGS) entry which is preliminary data.</text>
</comment>
<dbReference type="RefSeq" id="WP_152714499.1">
    <property type="nucleotide sequence ID" value="NZ_VOSJ01000130.1"/>
</dbReference>
<protein>
    <recommendedName>
        <fullName evidence="2">SPW repeat-containing integral membrane domain-containing protein</fullName>
    </recommendedName>
</protein>
<feature type="transmembrane region" description="Helical" evidence="1">
    <location>
        <begin position="36"/>
        <end position="56"/>
    </location>
</feature>
<feature type="transmembrane region" description="Helical" evidence="1">
    <location>
        <begin position="63"/>
        <end position="81"/>
    </location>
</feature>
<dbReference type="InterPro" id="IPR005530">
    <property type="entry name" value="SPW"/>
</dbReference>
<name>A0A5N7MP08_9HYPH</name>
<feature type="transmembrane region" description="Helical" evidence="1">
    <location>
        <begin position="12"/>
        <end position="30"/>
    </location>
</feature>
<sequence length="125" mass="13871">MVDNRTDMTINITNAVLGGTLFLSPWLLGFGQVTGAALNARLSGGIVVLLALLAVVRTHDWEEWLNVIAGLWIAGAPWLLWFEDVLSARWTHVVIGFCIVAIAAFELYRLYLEPDDMVTRHRPPG</sequence>
<keyword evidence="4" id="KW-1185">Reference proteome</keyword>
<gene>
    <name evidence="3" type="ORF">FS320_24300</name>
</gene>
<evidence type="ECO:0000313" key="3">
    <source>
        <dbReference type="EMBL" id="MPR28199.1"/>
    </source>
</evidence>
<feature type="domain" description="SPW repeat-containing integral membrane" evidence="2">
    <location>
        <begin position="11"/>
        <end position="104"/>
    </location>
</feature>
<feature type="transmembrane region" description="Helical" evidence="1">
    <location>
        <begin position="93"/>
        <end position="112"/>
    </location>
</feature>
<evidence type="ECO:0000313" key="4">
    <source>
        <dbReference type="Proteomes" id="UP000403266"/>
    </source>
</evidence>
<dbReference type="Proteomes" id="UP000403266">
    <property type="component" value="Unassembled WGS sequence"/>
</dbReference>
<accession>A0A5N7MP08</accession>
<evidence type="ECO:0000256" key="1">
    <source>
        <dbReference type="SAM" id="Phobius"/>
    </source>
</evidence>
<organism evidence="3 4">
    <name type="scientific">Microvirga tunisiensis</name>
    <dbReference type="NCBI Taxonomy" id="2108360"/>
    <lineage>
        <taxon>Bacteria</taxon>
        <taxon>Pseudomonadati</taxon>
        <taxon>Pseudomonadota</taxon>
        <taxon>Alphaproteobacteria</taxon>
        <taxon>Hyphomicrobiales</taxon>
        <taxon>Methylobacteriaceae</taxon>
        <taxon>Microvirga</taxon>
    </lineage>
</organism>
<dbReference type="Pfam" id="PF03779">
    <property type="entry name" value="SPW"/>
    <property type="match status" value="1"/>
</dbReference>
<evidence type="ECO:0000259" key="2">
    <source>
        <dbReference type="Pfam" id="PF03779"/>
    </source>
</evidence>
<dbReference type="EMBL" id="VOSK01000129">
    <property type="protein sequence ID" value="MPR28199.1"/>
    <property type="molecule type" value="Genomic_DNA"/>
</dbReference>
<dbReference type="OrthoDB" id="166183at2"/>
<keyword evidence="1" id="KW-0812">Transmembrane</keyword>
<keyword evidence="1" id="KW-0472">Membrane</keyword>
<proteinExistence type="predicted"/>
<keyword evidence="1" id="KW-1133">Transmembrane helix</keyword>
<reference evidence="3 4" key="1">
    <citation type="journal article" date="2019" name="Syst. Appl. Microbiol.">
        <title>Microvirga tunisiensis sp. nov., a root nodule symbiotic bacterium isolated from Lupinus micranthus and L. luteus grown in Northern Tunisia.</title>
        <authorList>
            <person name="Msaddak A."/>
            <person name="Rejili M."/>
            <person name="Duran D."/>
            <person name="Mars M."/>
            <person name="Palacios J.M."/>
            <person name="Ruiz-Argueso T."/>
            <person name="Rey L."/>
            <person name="Imperial J."/>
        </authorList>
    </citation>
    <scope>NUCLEOTIDE SEQUENCE [LARGE SCALE GENOMIC DNA]</scope>
    <source>
        <strain evidence="3 4">Lmie10</strain>
    </source>
</reference>